<dbReference type="SUPFAM" id="SSF161098">
    <property type="entry name" value="MetI-like"/>
    <property type="match status" value="1"/>
</dbReference>
<proteinExistence type="inferred from homology"/>
<dbReference type="Pfam" id="PF00528">
    <property type="entry name" value="BPD_transp_1"/>
    <property type="match status" value="1"/>
</dbReference>
<evidence type="ECO:0000256" key="8">
    <source>
        <dbReference type="ARBA" id="ARBA00023136"/>
    </source>
</evidence>
<evidence type="ECO:0000259" key="10">
    <source>
        <dbReference type="PROSITE" id="PS50928"/>
    </source>
</evidence>
<dbReference type="InterPro" id="IPR024573">
    <property type="entry name" value="DUF3333"/>
</dbReference>
<evidence type="ECO:0000256" key="9">
    <source>
        <dbReference type="RuleBase" id="RU363043"/>
    </source>
</evidence>
<feature type="transmembrane region" description="Helical" evidence="9">
    <location>
        <begin position="215"/>
        <end position="244"/>
    </location>
</feature>
<feature type="transmembrane region" description="Helical" evidence="9">
    <location>
        <begin position="36"/>
        <end position="57"/>
    </location>
</feature>
<dbReference type="AlphaFoldDB" id="A0A178MTY7"/>
<evidence type="ECO:0000256" key="6">
    <source>
        <dbReference type="ARBA" id="ARBA00022692"/>
    </source>
</evidence>
<comment type="similarity">
    <text evidence="2 9">Belongs to the binding-protein-dependent transport system permease family. CysTW subfamily.</text>
</comment>
<dbReference type="InterPro" id="IPR005672">
    <property type="entry name" value="Phosphate_PstA"/>
</dbReference>
<keyword evidence="5 9" id="KW-1003">Cell membrane</keyword>
<keyword evidence="6 9" id="KW-0812">Transmembrane</keyword>
<reference evidence="11 12" key="1">
    <citation type="submission" date="2016-04" db="EMBL/GenBank/DDBJ databases">
        <title>Draft genome sequence of freshwater magnetotactic bacteria Magnetospirillum marisnigri SP-1 and Magnetospirillum moscoviense BB-1.</title>
        <authorList>
            <person name="Koziaeva V."/>
            <person name="Dziuba M.V."/>
            <person name="Ivanov T.M."/>
            <person name="Kuznetsov B."/>
            <person name="Grouzdev D.S."/>
        </authorList>
    </citation>
    <scope>NUCLEOTIDE SEQUENCE [LARGE SCALE GENOMIC DNA]</scope>
    <source>
        <strain evidence="11 12">SP-1</strain>
    </source>
</reference>
<dbReference type="PROSITE" id="PS50928">
    <property type="entry name" value="ABC_TM1"/>
    <property type="match status" value="1"/>
</dbReference>
<dbReference type="OrthoDB" id="9807065at2"/>
<keyword evidence="12" id="KW-1185">Reference proteome</keyword>
<feature type="transmembrane region" description="Helical" evidence="9">
    <location>
        <begin position="292"/>
        <end position="314"/>
    </location>
</feature>
<feature type="transmembrane region" description="Helical" evidence="9">
    <location>
        <begin position="353"/>
        <end position="376"/>
    </location>
</feature>
<evidence type="ECO:0000256" key="1">
    <source>
        <dbReference type="ARBA" id="ARBA00004651"/>
    </source>
</evidence>
<evidence type="ECO:0000313" key="11">
    <source>
        <dbReference type="EMBL" id="OAN53728.1"/>
    </source>
</evidence>
<accession>A0A178MTY7</accession>
<sequence>MTESTQLIRSSDTRTAAQIAASHLKRRHAAERRFKAIGLSAVVVAMTFLGLLLFTILGNGLSAFTQTYVKLDVTLSPELLGIGEQRTAEALATADYGGVIKDAMYKRFPAAQSRAEKREVAGLISSGADMALRKALAANPELIGTTQTFWLVADDTVDMAIKGYTSRQTGQEGNRLSDKQLGWLAELEADGGVTRRFNSILFSSGDSREPELAGLWGSVVGSVFSLLITLAVSFPLGVATAIYLEEFAPKNKWTDLIEVNINNLAAVPSVVFGLLGLAVFLNFLGMPRSAPLVGGLVLALICLPTIIIAGRAALKAVPPSIREAAAGLGASKLQVVTDHVLPLAMPGILTGTILGMAHALGETAPLLMIGMVAFIVDIPASPLDPSAVLPVQVYLWADSPERAFVERTSAAIIVLLIFLAAMNLGAILLRKKFERRW</sequence>
<evidence type="ECO:0000256" key="4">
    <source>
        <dbReference type="ARBA" id="ARBA00022448"/>
    </source>
</evidence>
<evidence type="ECO:0000313" key="12">
    <source>
        <dbReference type="Proteomes" id="UP000078428"/>
    </source>
</evidence>
<keyword evidence="4" id="KW-0813">Transport</keyword>
<dbReference type="InterPro" id="IPR035906">
    <property type="entry name" value="MetI-like_sf"/>
</dbReference>
<dbReference type="PANTHER" id="PTHR43470:SF5">
    <property type="entry name" value="PHOSPHATE TRANSPORT SYSTEM PERMEASE PROTEIN PSTA"/>
    <property type="match status" value="1"/>
</dbReference>
<dbReference type="CDD" id="cd06261">
    <property type="entry name" value="TM_PBP2"/>
    <property type="match status" value="1"/>
</dbReference>
<dbReference type="InterPro" id="IPR000515">
    <property type="entry name" value="MetI-like"/>
</dbReference>
<dbReference type="Pfam" id="PF11812">
    <property type="entry name" value="DUF3333"/>
    <property type="match status" value="1"/>
</dbReference>
<name>A0A178MTY7_9PROT</name>
<dbReference type="EMBL" id="LWQT01000039">
    <property type="protein sequence ID" value="OAN53728.1"/>
    <property type="molecule type" value="Genomic_DNA"/>
</dbReference>
<organism evidence="11 12">
    <name type="scientific">Paramagnetospirillum marisnigri</name>
    <dbReference type="NCBI Taxonomy" id="1285242"/>
    <lineage>
        <taxon>Bacteria</taxon>
        <taxon>Pseudomonadati</taxon>
        <taxon>Pseudomonadota</taxon>
        <taxon>Alphaproteobacteria</taxon>
        <taxon>Rhodospirillales</taxon>
        <taxon>Magnetospirillaceae</taxon>
        <taxon>Paramagnetospirillum</taxon>
    </lineage>
</organism>
<feature type="domain" description="ABC transmembrane type-1" evidence="10">
    <location>
        <begin position="215"/>
        <end position="425"/>
    </location>
</feature>
<keyword evidence="7 9" id="KW-1133">Transmembrane helix</keyword>
<dbReference type="GO" id="GO:0035435">
    <property type="term" value="P:phosphate ion transmembrane transport"/>
    <property type="evidence" value="ECO:0007669"/>
    <property type="project" value="InterPro"/>
</dbReference>
<dbReference type="Proteomes" id="UP000078428">
    <property type="component" value="Unassembled WGS sequence"/>
</dbReference>
<dbReference type="NCBIfam" id="TIGR00974">
    <property type="entry name" value="3a0107s02c"/>
    <property type="match status" value="1"/>
</dbReference>
<comment type="caution">
    <text evidence="11">The sequence shown here is derived from an EMBL/GenBank/DDBJ whole genome shotgun (WGS) entry which is preliminary data.</text>
</comment>
<dbReference type="Gene3D" id="1.10.3720.10">
    <property type="entry name" value="MetI-like"/>
    <property type="match status" value="1"/>
</dbReference>
<evidence type="ECO:0000256" key="2">
    <source>
        <dbReference type="ARBA" id="ARBA00007069"/>
    </source>
</evidence>
<dbReference type="GO" id="GO:0005315">
    <property type="term" value="F:phosphate transmembrane transporter activity"/>
    <property type="evidence" value="ECO:0007669"/>
    <property type="project" value="InterPro"/>
</dbReference>
<evidence type="ECO:0000256" key="5">
    <source>
        <dbReference type="ARBA" id="ARBA00022475"/>
    </source>
</evidence>
<dbReference type="STRING" id="1285242.A6A04_14095"/>
<keyword evidence="8 9" id="KW-0472">Membrane</keyword>
<gene>
    <name evidence="11" type="ORF">A6A04_14095</name>
</gene>
<comment type="subcellular location">
    <subcellularLocation>
        <location evidence="9">Cell inner membrane</location>
        <topology evidence="9">Multi-pass membrane protein</topology>
    </subcellularLocation>
    <subcellularLocation>
        <location evidence="1">Cell membrane</location>
        <topology evidence="1">Multi-pass membrane protein</topology>
    </subcellularLocation>
</comment>
<dbReference type="RefSeq" id="WP_068490175.1">
    <property type="nucleotide sequence ID" value="NZ_LWQT01000039.1"/>
</dbReference>
<dbReference type="GO" id="GO:0005886">
    <property type="term" value="C:plasma membrane"/>
    <property type="evidence" value="ECO:0007669"/>
    <property type="project" value="UniProtKB-SubCell"/>
</dbReference>
<feature type="transmembrane region" description="Helical" evidence="9">
    <location>
        <begin position="410"/>
        <end position="429"/>
    </location>
</feature>
<protein>
    <recommendedName>
        <fullName evidence="3 9">Phosphate transport system permease protein PstA</fullName>
    </recommendedName>
</protein>
<feature type="transmembrane region" description="Helical" evidence="9">
    <location>
        <begin position="264"/>
        <end position="286"/>
    </location>
</feature>
<evidence type="ECO:0000256" key="7">
    <source>
        <dbReference type="ARBA" id="ARBA00022989"/>
    </source>
</evidence>
<evidence type="ECO:0000256" key="3">
    <source>
        <dbReference type="ARBA" id="ARBA00016864"/>
    </source>
</evidence>
<dbReference type="PANTHER" id="PTHR43470">
    <property type="entry name" value="PHOSPHATE TRANSPORT SYSTEM PERMEASE PROTEIN PSTA-RELATED"/>
    <property type="match status" value="1"/>
</dbReference>